<feature type="domain" description="Fe2OG dioxygenase" evidence="12">
    <location>
        <begin position="167"/>
        <end position="287"/>
    </location>
</feature>
<accession>A0A450ZKN0</accession>
<sequence length="346" mass="39718">MSDLKTFYLPESVNGTALDIDLARKMIQAWRTDGAFQVAMTKIQREKSENAFAVNKWFFHMPNEFKSQFINDITYSGYTASGEELTADEKDYSEVFSIFKDIPIDDVRTQAHWPCHGPVPWPNVEYKKSIQAYMDELNSLGNDLLKLIALGLKLDNIDALTNLAKDGWCHIRALRYPEISQESERGIGSHTDYGLLVIINQNGVDGLYIRPPIEGESRNRNWLSTESTAGLYENEEPWIPVKPVSGVFIVLPGDIMQFITSSYLISTLHKIKLNAMERFSMAYFHDPDFNSCVRPLGNSEEYIFYGEYFTKIVMKSYPERDVTRRIMNENRLSVLATLKDKKHGCY</sequence>
<evidence type="ECO:0000256" key="5">
    <source>
        <dbReference type="ARBA" id="ARBA00019045"/>
    </source>
</evidence>
<evidence type="ECO:0000256" key="1">
    <source>
        <dbReference type="ARBA" id="ARBA00001954"/>
    </source>
</evidence>
<evidence type="ECO:0000256" key="3">
    <source>
        <dbReference type="ARBA" id="ARBA00012293"/>
    </source>
</evidence>
<protein>
    <recommendedName>
        <fullName evidence="5">2-oxoglutarate-dependent ethylene/succinate-forming enzyme</fullName>
        <ecNumber evidence="4">1.13.12.19</ecNumber>
        <ecNumber evidence="3">1.14.20.7</ecNumber>
    </recommendedName>
    <alternativeName>
        <fullName evidence="7">2-oxoglutarate dioxygenase (ethylene-forming)</fullName>
    </alternativeName>
    <alternativeName>
        <fullName evidence="8">2-oxoglutarate/L-arginine monooxygenase/decarboxylase (succinate-forming)</fullName>
    </alternativeName>
</protein>
<comment type="catalytic activity">
    <reaction evidence="9">
        <text>2-oxoglutarate + O2 + 2 H(+) = ethene + 3 CO2 + H2O</text>
        <dbReference type="Rhea" id="RHEA:31523"/>
        <dbReference type="ChEBI" id="CHEBI:15377"/>
        <dbReference type="ChEBI" id="CHEBI:15378"/>
        <dbReference type="ChEBI" id="CHEBI:15379"/>
        <dbReference type="ChEBI" id="CHEBI:16526"/>
        <dbReference type="ChEBI" id="CHEBI:16810"/>
        <dbReference type="ChEBI" id="CHEBI:18153"/>
        <dbReference type="EC" id="1.13.12.19"/>
    </reaction>
</comment>
<dbReference type="Pfam" id="PF03171">
    <property type="entry name" value="2OG-FeII_Oxy"/>
    <property type="match status" value="1"/>
</dbReference>
<dbReference type="InterPro" id="IPR005123">
    <property type="entry name" value="Oxoglu/Fe-dep_dioxygenase_dom"/>
</dbReference>
<keyword evidence="11" id="KW-0560">Oxidoreductase</keyword>
<evidence type="ECO:0000313" key="13">
    <source>
        <dbReference type="EMBL" id="VFK54375.1"/>
    </source>
</evidence>
<dbReference type="PROSITE" id="PS51471">
    <property type="entry name" value="FE2OG_OXY"/>
    <property type="match status" value="1"/>
</dbReference>
<evidence type="ECO:0000256" key="11">
    <source>
        <dbReference type="RuleBase" id="RU003682"/>
    </source>
</evidence>
<comment type="catalytic activity">
    <reaction evidence="10">
        <text>L-arginine + 2-oxoglutarate + O2 = guanidine + L-glutamate 5-semialdehyde + succinate + CO2</text>
        <dbReference type="Rhea" id="RHEA:31535"/>
        <dbReference type="ChEBI" id="CHEBI:15379"/>
        <dbReference type="ChEBI" id="CHEBI:16526"/>
        <dbReference type="ChEBI" id="CHEBI:16810"/>
        <dbReference type="ChEBI" id="CHEBI:30031"/>
        <dbReference type="ChEBI" id="CHEBI:30087"/>
        <dbReference type="ChEBI" id="CHEBI:32682"/>
        <dbReference type="ChEBI" id="CHEBI:58066"/>
        <dbReference type="EC" id="1.14.20.7"/>
    </reaction>
</comment>
<dbReference type="GO" id="GO:0046872">
    <property type="term" value="F:metal ion binding"/>
    <property type="evidence" value="ECO:0007669"/>
    <property type="project" value="UniProtKB-KW"/>
</dbReference>
<dbReference type="InterPro" id="IPR050231">
    <property type="entry name" value="Iron_ascorbate_oxido_reductase"/>
</dbReference>
<dbReference type="EC" id="1.13.12.19" evidence="4"/>
<dbReference type="EMBL" id="CAADFV010000042">
    <property type="protein sequence ID" value="VFK56637.1"/>
    <property type="molecule type" value="Genomic_DNA"/>
</dbReference>
<keyword evidence="11" id="KW-0479">Metal-binding</keyword>
<evidence type="ECO:0000256" key="8">
    <source>
        <dbReference type="ARBA" id="ARBA00031282"/>
    </source>
</evidence>
<dbReference type="GO" id="GO:0102276">
    <property type="term" value="F:2-oxoglutarate oxygenase/decarboxylase (ethylene-forming) activity"/>
    <property type="evidence" value="ECO:0007669"/>
    <property type="project" value="UniProtKB-EC"/>
</dbReference>
<evidence type="ECO:0000256" key="4">
    <source>
        <dbReference type="ARBA" id="ARBA00012531"/>
    </source>
</evidence>
<evidence type="ECO:0000256" key="9">
    <source>
        <dbReference type="ARBA" id="ARBA00047725"/>
    </source>
</evidence>
<dbReference type="PANTHER" id="PTHR47990">
    <property type="entry name" value="2-OXOGLUTARATE (2OG) AND FE(II)-DEPENDENT OXYGENASE SUPERFAMILY PROTEIN-RELATED"/>
    <property type="match status" value="1"/>
</dbReference>
<evidence type="ECO:0000256" key="7">
    <source>
        <dbReference type="ARBA" id="ARBA00031011"/>
    </source>
</evidence>
<dbReference type="Pfam" id="PF14226">
    <property type="entry name" value="DIOX_N"/>
    <property type="match status" value="1"/>
</dbReference>
<keyword evidence="6" id="KW-0266">Ethylene biosynthesis</keyword>
<dbReference type="InterPro" id="IPR027443">
    <property type="entry name" value="IPNS-like_sf"/>
</dbReference>
<evidence type="ECO:0000313" key="14">
    <source>
        <dbReference type="EMBL" id="VFK56637.1"/>
    </source>
</evidence>
<dbReference type="EMBL" id="CAADFY010000042">
    <property type="protein sequence ID" value="VFK54375.1"/>
    <property type="molecule type" value="Genomic_DNA"/>
</dbReference>
<dbReference type="GO" id="GO:0009693">
    <property type="term" value="P:ethylene biosynthetic process"/>
    <property type="evidence" value="ECO:0007669"/>
    <property type="project" value="UniProtKB-KW"/>
</dbReference>
<comment type="similarity">
    <text evidence="11">Belongs to the iron/ascorbate-dependent oxidoreductase family.</text>
</comment>
<comment type="pathway">
    <text evidence="2">Alkene biosynthesis; ethylene biosynthesis via 2-oxoglutarate.</text>
</comment>
<evidence type="ECO:0000256" key="6">
    <source>
        <dbReference type="ARBA" id="ARBA00022666"/>
    </source>
</evidence>
<evidence type="ECO:0000256" key="2">
    <source>
        <dbReference type="ARBA" id="ARBA00004767"/>
    </source>
</evidence>
<proteinExistence type="inferred from homology"/>
<dbReference type="Gene3D" id="2.60.120.330">
    <property type="entry name" value="B-lactam Antibiotic, Isopenicillin N Synthase, Chain"/>
    <property type="match status" value="1"/>
</dbReference>
<dbReference type="InterPro" id="IPR026992">
    <property type="entry name" value="DIOX_N"/>
</dbReference>
<reference evidence="13" key="1">
    <citation type="submission" date="2019-02" db="EMBL/GenBank/DDBJ databases">
        <authorList>
            <person name="Gruber-Vodicka R. H."/>
            <person name="Seah K. B. B."/>
        </authorList>
    </citation>
    <scope>NUCLEOTIDE SEQUENCE</scope>
    <source>
        <strain evidence="14">BECK_BY2</strain>
        <strain evidence="13">BECK_BY3</strain>
    </source>
</reference>
<organism evidence="13">
    <name type="scientific">Candidatus Kentrum sp. TUN</name>
    <dbReference type="NCBI Taxonomy" id="2126343"/>
    <lineage>
        <taxon>Bacteria</taxon>
        <taxon>Pseudomonadati</taxon>
        <taxon>Pseudomonadota</taxon>
        <taxon>Gammaproteobacteria</taxon>
        <taxon>Candidatus Kentrum</taxon>
    </lineage>
</organism>
<evidence type="ECO:0000256" key="10">
    <source>
        <dbReference type="ARBA" id="ARBA00049359"/>
    </source>
</evidence>
<name>A0A450ZKN0_9GAMM</name>
<keyword evidence="11" id="KW-0408">Iron</keyword>
<dbReference type="EC" id="1.14.20.7" evidence="3"/>
<dbReference type="AlphaFoldDB" id="A0A450ZKN0"/>
<dbReference type="InterPro" id="IPR044861">
    <property type="entry name" value="IPNS-like_FE2OG_OXY"/>
</dbReference>
<evidence type="ECO:0000259" key="12">
    <source>
        <dbReference type="PROSITE" id="PS51471"/>
    </source>
</evidence>
<gene>
    <name evidence="14" type="ORF">BECKTUN1418E_GA0071001_10423</name>
    <name evidence="13" type="ORF">BECKTUN1418F_GA0071002_10423</name>
</gene>
<dbReference type="SUPFAM" id="SSF51197">
    <property type="entry name" value="Clavaminate synthase-like"/>
    <property type="match status" value="1"/>
</dbReference>
<comment type="cofactor">
    <cofactor evidence="1">
        <name>Fe(2+)</name>
        <dbReference type="ChEBI" id="CHEBI:29033"/>
    </cofactor>
</comment>